<feature type="region of interest" description="Disordered" evidence="6">
    <location>
        <begin position="234"/>
        <end position="260"/>
    </location>
</feature>
<dbReference type="SUPFAM" id="SSF56784">
    <property type="entry name" value="HAD-like"/>
    <property type="match status" value="1"/>
</dbReference>
<dbReference type="InterPro" id="IPR036412">
    <property type="entry name" value="HAD-like_sf"/>
</dbReference>
<name>A0A8H9G5Q8_9MICO</name>
<evidence type="ECO:0000256" key="2">
    <source>
        <dbReference type="ARBA" id="ARBA00006171"/>
    </source>
</evidence>
<accession>A0A8H9G5Q8</accession>
<dbReference type="Proteomes" id="UP000648535">
    <property type="component" value="Unassembled WGS sequence"/>
</dbReference>
<keyword evidence="3" id="KW-0479">Metal-binding</keyword>
<evidence type="ECO:0000313" key="9">
    <source>
        <dbReference type="Proteomes" id="UP000648535"/>
    </source>
</evidence>
<dbReference type="NCBIfam" id="TIGR01509">
    <property type="entry name" value="HAD-SF-IA-v3"/>
    <property type="match status" value="1"/>
</dbReference>
<dbReference type="GO" id="GO:0046872">
    <property type="term" value="F:metal ion binding"/>
    <property type="evidence" value="ECO:0007669"/>
    <property type="project" value="UniProtKB-KW"/>
</dbReference>
<dbReference type="SFLD" id="SFLDG01129">
    <property type="entry name" value="C1.5:_HAD__Beta-PGM__Phosphata"/>
    <property type="match status" value="1"/>
</dbReference>
<sequence>MTAQRPDRVLPAAVLWDMDGTIIDTEPIWQQSQVELTQRFGATWTHEDGLSLVGSGLERSGEILRDRGVDMEVEEIVLWMTEYVSDRLRHDDLPWRPGARELVEELHDRGIPTALVTMSRRSMALVAADALGARGFRVVVAGDDVERPKPFPDAYLSAAAQLGVEPTACVAIEDSATGVASAVASGAVTIAVEHIVPLDDIAGGDVHLTTLDGVDVDRLVELTTPALAARAAASDEQAVPAGSGTVQVPSDAAVTEDGAR</sequence>
<keyword evidence="4" id="KW-0460">Magnesium</keyword>
<proteinExistence type="inferred from homology"/>
<evidence type="ECO:0000256" key="4">
    <source>
        <dbReference type="ARBA" id="ARBA00022842"/>
    </source>
</evidence>
<dbReference type="Gene3D" id="3.40.50.1000">
    <property type="entry name" value="HAD superfamily/HAD-like"/>
    <property type="match status" value="1"/>
</dbReference>
<dbReference type="InterPro" id="IPR023198">
    <property type="entry name" value="PGP-like_dom2"/>
</dbReference>
<keyword evidence="8" id="KW-0378">Hydrolase</keyword>
<reference evidence="7" key="2">
    <citation type="submission" date="2020-09" db="EMBL/GenBank/DDBJ databases">
        <authorList>
            <person name="Sun Q."/>
            <person name="Ohkuma M."/>
        </authorList>
    </citation>
    <scope>NUCLEOTIDE SEQUENCE</scope>
    <source>
        <strain evidence="7">JCM 1480</strain>
    </source>
</reference>
<comment type="similarity">
    <text evidence="2">Belongs to the HAD-like hydrolase superfamily. CbbY/CbbZ/Gph/YieH family.</text>
</comment>
<dbReference type="RefSeq" id="WP_307839804.1">
    <property type="nucleotide sequence ID" value="NZ_BMOI01000001.1"/>
</dbReference>
<dbReference type="InterPro" id="IPR023214">
    <property type="entry name" value="HAD_sf"/>
</dbReference>
<dbReference type="Gene3D" id="1.10.150.240">
    <property type="entry name" value="Putative phosphatase, domain 2"/>
    <property type="match status" value="1"/>
</dbReference>
<dbReference type="Proteomes" id="UP000746584">
    <property type="component" value="Unassembled WGS sequence"/>
</dbReference>
<reference evidence="8 10" key="3">
    <citation type="submission" date="2021-01" db="EMBL/GenBank/DDBJ databases">
        <title>Sequencing the genomes of 1000 actinobacteria strains.</title>
        <authorList>
            <person name="Klenk H.-P."/>
        </authorList>
    </citation>
    <scope>NUCLEOTIDE SEQUENCE [LARGE SCALE GENOMIC DNA]</scope>
    <source>
        <strain evidence="8 10">DSM 20542</strain>
    </source>
</reference>
<evidence type="ECO:0000256" key="6">
    <source>
        <dbReference type="SAM" id="MobiDB-lite"/>
    </source>
</evidence>
<evidence type="ECO:0000313" key="8">
    <source>
        <dbReference type="EMBL" id="MBM7801652.1"/>
    </source>
</evidence>
<keyword evidence="5" id="KW-0119">Carbohydrate metabolism</keyword>
<protein>
    <submittedName>
        <fullName evidence="8">HAD superfamily hydrolase (TIGR01509 family)</fullName>
    </submittedName>
    <submittedName>
        <fullName evidence="7">Haloacid dehalogenase</fullName>
    </submittedName>
</protein>
<dbReference type="InterPro" id="IPR006439">
    <property type="entry name" value="HAD-SF_hydro_IA"/>
</dbReference>
<dbReference type="PANTHER" id="PTHR46193:SF18">
    <property type="entry name" value="HEXITOL PHOSPHATASE B"/>
    <property type="match status" value="1"/>
</dbReference>
<evidence type="ECO:0000256" key="3">
    <source>
        <dbReference type="ARBA" id="ARBA00022723"/>
    </source>
</evidence>
<dbReference type="Pfam" id="PF00702">
    <property type="entry name" value="Hydrolase"/>
    <property type="match status" value="1"/>
</dbReference>
<gene>
    <name evidence="7" type="ORF">GCM10009769_03520</name>
    <name evidence="8" type="ORF">JOE58_000903</name>
</gene>
<dbReference type="InterPro" id="IPR051600">
    <property type="entry name" value="Beta-PGM-like"/>
</dbReference>
<dbReference type="PANTHER" id="PTHR46193">
    <property type="entry name" value="6-PHOSPHOGLUCONATE PHOSPHATASE"/>
    <property type="match status" value="1"/>
</dbReference>
<evidence type="ECO:0000256" key="1">
    <source>
        <dbReference type="ARBA" id="ARBA00001946"/>
    </source>
</evidence>
<reference evidence="7" key="1">
    <citation type="journal article" date="2014" name="Int. J. Syst. Evol. Microbiol.">
        <title>Complete genome sequence of Corynebacterium casei LMG S-19264T (=DSM 44701T), isolated from a smear-ripened cheese.</title>
        <authorList>
            <consortium name="US DOE Joint Genome Institute (JGI-PGF)"/>
            <person name="Walter F."/>
            <person name="Albersmeier A."/>
            <person name="Kalinowski J."/>
            <person name="Ruckert C."/>
        </authorList>
    </citation>
    <scope>NUCLEOTIDE SEQUENCE</scope>
    <source>
        <strain evidence="7">JCM 1480</strain>
    </source>
</reference>
<comment type="caution">
    <text evidence="7">The sequence shown here is derived from an EMBL/GenBank/DDBJ whole genome shotgun (WGS) entry which is preliminary data.</text>
</comment>
<dbReference type="EMBL" id="BMOI01000001">
    <property type="protein sequence ID" value="GGK88842.1"/>
    <property type="molecule type" value="Genomic_DNA"/>
</dbReference>
<dbReference type="CDD" id="cd07505">
    <property type="entry name" value="HAD_BPGM-like"/>
    <property type="match status" value="1"/>
</dbReference>
<comment type="cofactor">
    <cofactor evidence="1">
        <name>Mg(2+)</name>
        <dbReference type="ChEBI" id="CHEBI:18420"/>
    </cofactor>
</comment>
<dbReference type="AlphaFoldDB" id="A0A8H9G5Q8"/>
<dbReference type="SFLD" id="SFLDS00003">
    <property type="entry name" value="Haloacid_Dehalogenase"/>
    <property type="match status" value="1"/>
</dbReference>
<evidence type="ECO:0000313" key="10">
    <source>
        <dbReference type="Proteomes" id="UP000746584"/>
    </source>
</evidence>
<organism evidence="7 9">
    <name type="scientific">Curtobacterium luteum</name>
    <dbReference type="NCBI Taxonomy" id="33881"/>
    <lineage>
        <taxon>Bacteria</taxon>
        <taxon>Bacillati</taxon>
        <taxon>Actinomycetota</taxon>
        <taxon>Actinomycetes</taxon>
        <taxon>Micrococcales</taxon>
        <taxon>Microbacteriaceae</taxon>
        <taxon>Curtobacterium</taxon>
    </lineage>
</organism>
<evidence type="ECO:0000256" key="5">
    <source>
        <dbReference type="ARBA" id="ARBA00023277"/>
    </source>
</evidence>
<evidence type="ECO:0000313" key="7">
    <source>
        <dbReference type="EMBL" id="GGK88842.1"/>
    </source>
</evidence>
<dbReference type="EMBL" id="JAFBCG010000001">
    <property type="protein sequence ID" value="MBM7801652.1"/>
    <property type="molecule type" value="Genomic_DNA"/>
</dbReference>
<dbReference type="GO" id="GO:0016787">
    <property type="term" value="F:hydrolase activity"/>
    <property type="evidence" value="ECO:0007669"/>
    <property type="project" value="UniProtKB-KW"/>
</dbReference>
<keyword evidence="10" id="KW-1185">Reference proteome</keyword>